<keyword evidence="3 6" id="KW-0285">Flavoprotein</keyword>
<dbReference type="RefSeq" id="WP_080050109.1">
    <property type="nucleotide sequence ID" value="NZ_CP020100.1"/>
</dbReference>
<evidence type="ECO:0000256" key="3">
    <source>
        <dbReference type="ARBA" id="ARBA00022630"/>
    </source>
</evidence>
<dbReference type="InterPro" id="IPR036188">
    <property type="entry name" value="FAD/NAD-bd_sf"/>
</dbReference>
<dbReference type="PANTHER" id="PTHR11985:SF15">
    <property type="entry name" value="GLYCEROL-3-PHOSPHATE DEHYDROGENASE, MITOCHONDRIAL"/>
    <property type="match status" value="1"/>
</dbReference>
<dbReference type="AlphaFoldDB" id="A0A1V0B5S0"/>
<protein>
    <recommendedName>
        <fullName evidence="6">Glycerol-3-phosphate dehydrogenase</fullName>
        <ecNumber evidence="6">1.1.5.3</ecNumber>
    </recommendedName>
</protein>
<dbReference type="Proteomes" id="UP000243488">
    <property type="component" value="Chromosome"/>
</dbReference>
<dbReference type="KEGG" id="ppha:BVH74_10975"/>
<dbReference type="InterPro" id="IPR006076">
    <property type="entry name" value="FAD-dep_OxRdtase"/>
</dbReference>
<dbReference type="NCBIfam" id="NF009906">
    <property type="entry name" value="PRK13369.1"/>
    <property type="match status" value="1"/>
</dbReference>
<dbReference type="STRING" id="1931241.BVH74_10975"/>
<reference evidence="9 10" key="1">
    <citation type="submission" date="2017-03" db="EMBL/GenBank/DDBJ databases">
        <title>Complete genome sequence of the novel DNRA strain Pseudomonas sp. S-6-2 isolated from Chinese polluted river sediment. Journal of Biotechnology.</title>
        <authorList>
            <person name="Li J."/>
            <person name="Xiang F."/>
            <person name="Wang L."/>
            <person name="Xi L."/>
            <person name="Liu J."/>
        </authorList>
    </citation>
    <scope>NUCLEOTIDE SEQUENCE [LARGE SCALE GENOMIC DNA]</scope>
    <source>
        <strain evidence="9 10">S-6-2</strain>
    </source>
</reference>
<dbReference type="InterPro" id="IPR000447">
    <property type="entry name" value="G3P_DH_FAD-dep"/>
</dbReference>
<comment type="cofactor">
    <cofactor evidence="1 6">
        <name>FAD</name>
        <dbReference type="ChEBI" id="CHEBI:57692"/>
    </cofactor>
</comment>
<dbReference type="PRINTS" id="PR01001">
    <property type="entry name" value="FADG3PDH"/>
</dbReference>
<dbReference type="Gene3D" id="6.10.250.1890">
    <property type="match status" value="1"/>
</dbReference>
<evidence type="ECO:0000256" key="2">
    <source>
        <dbReference type="ARBA" id="ARBA00007330"/>
    </source>
</evidence>
<evidence type="ECO:0000313" key="9">
    <source>
        <dbReference type="EMBL" id="AQZ95241.1"/>
    </source>
</evidence>
<dbReference type="GO" id="GO:0004368">
    <property type="term" value="F:glycerol-3-phosphate dehydrogenase (quinone) activity"/>
    <property type="evidence" value="ECO:0007669"/>
    <property type="project" value="UniProtKB-EC"/>
</dbReference>
<feature type="domain" description="FAD dependent oxidoreductase" evidence="7">
    <location>
        <begin position="21"/>
        <end position="372"/>
    </location>
</feature>
<evidence type="ECO:0000259" key="8">
    <source>
        <dbReference type="Pfam" id="PF16901"/>
    </source>
</evidence>
<keyword evidence="4" id="KW-0274">FAD</keyword>
<dbReference type="SUPFAM" id="SSF51905">
    <property type="entry name" value="FAD/NAD(P)-binding domain"/>
    <property type="match status" value="1"/>
</dbReference>
<dbReference type="InterPro" id="IPR031656">
    <property type="entry name" value="DAO_C"/>
</dbReference>
<keyword evidence="5 6" id="KW-0560">Oxidoreductase</keyword>
<evidence type="ECO:0000313" key="10">
    <source>
        <dbReference type="Proteomes" id="UP000243488"/>
    </source>
</evidence>
<comment type="catalytic activity">
    <reaction evidence="6">
        <text>a quinone + sn-glycerol 3-phosphate = dihydroxyacetone phosphate + a quinol</text>
        <dbReference type="Rhea" id="RHEA:18977"/>
        <dbReference type="ChEBI" id="CHEBI:24646"/>
        <dbReference type="ChEBI" id="CHEBI:57597"/>
        <dbReference type="ChEBI" id="CHEBI:57642"/>
        <dbReference type="ChEBI" id="CHEBI:132124"/>
        <dbReference type="EC" id="1.1.5.3"/>
    </reaction>
</comment>
<sequence>MFRVHPNERPQGNPAALSECDLLVIGGGINGAGIANDAAGRGLKVVLCEQHDLAAHTSSASSKLIHGGLRYLEYYEFRLVREALGEREVLLAKAPHIIWPLRFILPHRPHLRPRWMLRAGLFLYDHLGRRTTLPATRSLRLNGQSPLQANIHYAFEYSDCWVDDARLVVLNAMQARALGADIRLHSRCVSAHREAGFWQVQIASAEGRSEVRARAVVNATGPWAARATEEILGERPSQGMRLVQGSHIIVPRLYQGSQAYILQNEDQRIVFVLPYEGDYSLIGTTDLDYRGDPAAVRPTAEEEAYLLSVVNAHFRQPLSAEAIVHRFAGVRPLLDDEDGNPAAVTRDYTLTVQGGRGQAPLLNVFGGKLTTYRRLAEAALEKLRPWLPGMGPAWTGRHALPGGDFISQAALNAELQADYPWLDDRQRWRYVRSYGRLCQQFLEGADSQRDLGRDFGAGLTEREVQYLRQHEWASSVEDILWRRTKLGLRLSSEQQQDLAEYLGRLG</sequence>
<evidence type="ECO:0000259" key="7">
    <source>
        <dbReference type="Pfam" id="PF01266"/>
    </source>
</evidence>
<dbReference type="NCBIfam" id="NF008899">
    <property type="entry name" value="PRK12266.1"/>
    <property type="match status" value="1"/>
</dbReference>
<feature type="domain" description="Alpha-glycerophosphate oxidase C-terminal" evidence="8">
    <location>
        <begin position="395"/>
        <end position="489"/>
    </location>
</feature>
<dbReference type="PANTHER" id="PTHR11985">
    <property type="entry name" value="GLYCEROL-3-PHOSPHATE DEHYDROGENASE"/>
    <property type="match status" value="1"/>
</dbReference>
<dbReference type="Gene3D" id="3.30.9.10">
    <property type="entry name" value="D-Amino Acid Oxidase, subunit A, domain 2"/>
    <property type="match status" value="1"/>
</dbReference>
<dbReference type="GO" id="GO:0009331">
    <property type="term" value="C:glycerol-3-phosphate dehydrogenase (FAD) complex"/>
    <property type="evidence" value="ECO:0007669"/>
    <property type="project" value="UniProtKB-UniRule"/>
</dbReference>
<dbReference type="Pfam" id="PF16901">
    <property type="entry name" value="DAO_C"/>
    <property type="match status" value="1"/>
</dbReference>
<evidence type="ECO:0000256" key="6">
    <source>
        <dbReference type="RuleBase" id="RU361217"/>
    </source>
</evidence>
<dbReference type="PROSITE" id="PS00978">
    <property type="entry name" value="FAD_G3PDH_2"/>
    <property type="match status" value="1"/>
</dbReference>
<dbReference type="PROSITE" id="PS00977">
    <property type="entry name" value="FAD_G3PDH_1"/>
    <property type="match status" value="1"/>
</dbReference>
<organism evidence="9 10">
    <name type="scientific">Halopseudomonas phragmitis</name>
    <dbReference type="NCBI Taxonomy" id="1931241"/>
    <lineage>
        <taxon>Bacteria</taxon>
        <taxon>Pseudomonadati</taxon>
        <taxon>Pseudomonadota</taxon>
        <taxon>Gammaproteobacteria</taxon>
        <taxon>Pseudomonadales</taxon>
        <taxon>Pseudomonadaceae</taxon>
        <taxon>Halopseudomonas</taxon>
    </lineage>
</organism>
<comment type="similarity">
    <text evidence="2 6">Belongs to the FAD-dependent glycerol-3-phosphate dehydrogenase family.</text>
</comment>
<evidence type="ECO:0000256" key="4">
    <source>
        <dbReference type="ARBA" id="ARBA00022827"/>
    </source>
</evidence>
<dbReference type="Gene3D" id="1.10.8.870">
    <property type="entry name" value="Alpha-glycerophosphate oxidase, cap domain"/>
    <property type="match status" value="1"/>
</dbReference>
<dbReference type="Pfam" id="PF01266">
    <property type="entry name" value="DAO"/>
    <property type="match status" value="1"/>
</dbReference>
<evidence type="ECO:0000256" key="1">
    <source>
        <dbReference type="ARBA" id="ARBA00001974"/>
    </source>
</evidence>
<evidence type="ECO:0000256" key="5">
    <source>
        <dbReference type="ARBA" id="ARBA00023002"/>
    </source>
</evidence>
<dbReference type="EC" id="1.1.5.3" evidence="6"/>
<dbReference type="EMBL" id="CP020100">
    <property type="protein sequence ID" value="AQZ95241.1"/>
    <property type="molecule type" value="Genomic_DNA"/>
</dbReference>
<gene>
    <name evidence="9" type="ORF">BVH74_10975</name>
</gene>
<dbReference type="InterPro" id="IPR038299">
    <property type="entry name" value="DAO_C_sf"/>
</dbReference>
<dbReference type="GO" id="GO:0046168">
    <property type="term" value="P:glycerol-3-phosphate catabolic process"/>
    <property type="evidence" value="ECO:0007669"/>
    <property type="project" value="TreeGrafter"/>
</dbReference>
<accession>A0A1V0B5S0</accession>
<name>A0A1V0B5S0_9GAMM</name>
<proteinExistence type="inferred from homology"/>
<dbReference type="Gene3D" id="3.50.50.60">
    <property type="entry name" value="FAD/NAD(P)-binding domain"/>
    <property type="match status" value="1"/>
</dbReference>
<keyword evidence="10" id="KW-1185">Reference proteome</keyword>